<organism evidence="1 2">
    <name type="scientific">Pleuronectes platessa</name>
    <name type="common">European plaice</name>
    <dbReference type="NCBI Taxonomy" id="8262"/>
    <lineage>
        <taxon>Eukaryota</taxon>
        <taxon>Metazoa</taxon>
        <taxon>Chordata</taxon>
        <taxon>Craniata</taxon>
        <taxon>Vertebrata</taxon>
        <taxon>Euteleostomi</taxon>
        <taxon>Actinopterygii</taxon>
        <taxon>Neopterygii</taxon>
        <taxon>Teleostei</taxon>
        <taxon>Neoteleostei</taxon>
        <taxon>Acanthomorphata</taxon>
        <taxon>Carangaria</taxon>
        <taxon>Pleuronectiformes</taxon>
        <taxon>Pleuronectoidei</taxon>
        <taxon>Pleuronectidae</taxon>
        <taxon>Pleuronectes</taxon>
    </lineage>
</organism>
<reference evidence="1" key="1">
    <citation type="submission" date="2020-03" db="EMBL/GenBank/DDBJ databases">
        <authorList>
            <person name="Weist P."/>
        </authorList>
    </citation>
    <scope>NUCLEOTIDE SEQUENCE</scope>
</reference>
<sequence length="114" mass="13101">MGNVQTALQMSNYSNRNVRVFLTKESLEMNNFISSERGGYDKISSPLPQDEKFSFRKNMECVRVLASQTREVPWESQHFVSLFVEDDDDEKICSRDIVLNMALSAPVTVLLYDV</sequence>
<evidence type="ECO:0000313" key="1">
    <source>
        <dbReference type="EMBL" id="CAB1445768.1"/>
    </source>
</evidence>
<accession>A0A9N7YZM7</accession>
<protein>
    <submittedName>
        <fullName evidence="1">Uncharacterized protein</fullName>
    </submittedName>
</protein>
<keyword evidence="2" id="KW-1185">Reference proteome</keyword>
<name>A0A9N7YZM7_PLEPL</name>
<dbReference type="EMBL" id="CADEAL010003779">
    <property type="protein sequence ID" value="CAB1445768.1"/>
    <property type="molecule type" value="Genomic_DNA"/>
</dbReference>
<dbReference type="Proteomes" id="UP001153269">
    <property type="component" value="Unassembled WGS sequence"/>
</dbReference>
<comment type="caution">
    <text evidence="1">The sequence shown here is derived from an EMBL/GenBank/DDBJ whole genome shotgun (WGS) entry which is preliminary data.</text>
</comment>
<gene>
    <name evidence="1" type="ORF">PLEPLA_LOCUS33505</name>
</gene>
<dbReference type="AlphaFoldDB" id="A0A9N7YZM7"/>
<evidence type="ECO:0000313" key="2">
    <source>
        <dbReference type="Proteomes" id="UP001153269"/>
    </source>
</evidence>
<proteinExistence type="predicted"/>